<sequence>MVEKLLRRALASKRGRIFFLATAGVTLCVRRLRRRRRALLLARRLARGPAKAEACYSPVEWSDDDDGDEEPHALPEPPEFGRPRGRATTGAAARGSGPRTRAPPRAGSPRRISGSSSGRPAPTRDAPRRSGGGAALRDLAALPRRRDDPGAGAARDALVLVVSGVAELYEEADDDGGGDARRAARLSRASGSSQVGLDLDDGDRSTETLPYERSGSLRARREKLASTLGPMEAPQVLRRRPRRWAAGGADGDRGGADDDGLREYRVVAGGREGLGTVTCALAAADLREVALQWPGAILGYARAAARLHRVARFATSELLRAPDAHQRDESFCDVAPLPAVDFDGLAATLSVRAPRRRRRASTRTR</sequence>
<dbReference type="Proteomes" id="UP001363151">
    <property type="component" value="Unassembled WGS sequence"/>
</dbReference>
<evidence type="ECO:0000256" key="1">
    <source>
        <dbReference type="SAM" id="MobiDB-lite"/>
    </source>
</evidence>
<feature type="region of interest" description="Disordered" evidence="1">
    <location>
        <begin position="54"/>
        <end position="151"/>
    </location>
</feature>
<proteinExistence type="predicted"/>
<accession>A0ABR1GF29</accession>
<evidence type="ECO:0000313" key="3">
    <source>
        <dbReference type="Proteomes" id="UP001363151"/>
    </source>
</evidence>
<feature type="region of interest" description="Disordered" evidence="1">
    <location>
        <begin position="171"/>
        <end position="216"/>
    </location>
</feature>
<gene>
    <name evidence="2" type="ORF">SO694_00150058</name>
</gene>
<comment type="caution">
    <text evidence="2">The sequence shown here is derived from an EMBL/GenBank/DDBJ whole genome shotgun (WGS) entry which is preliminary data.</text>
</comment>
<protein>
    <submittedName>
        <fullName evidence="2">Uncharacterized protein</fullName>
    </submittedName>
</protein>
<keyword evidence="3" id="KW-1185">Reference proteome</keyword>
<name>A0ABR1GF29_AURAN</name>
<feature type="compositionally biased region" description="Low complexity" evidence="1">
    <location>
        <begin position="86"/>
        <end position="121"/>
    </location>
</feature>
<evidence type="ECO:0000313" key="2">
    <source>
        <dbReference type="EMBL" id="KAK7254408.1"/>
    </source>
</evidence>
<reference evidence="2 3" key="1">
    <citation type="submission" date="2024-03" db="EMBL/GenBank/DDBJ databases">
        <title>Aureococcus anophagefferens CCMP1851 and Kratosvirus quantuckense: Draft genome of a second virus-susceptible host strain in the model system.</title>
        <authorList>
            <person name="Chase E."/>
            <person name="Truchon A.R."/>
            <person name="Schepens W."/>
            <person name="Wilhelm S.W."/>
        </authorList>
    </citation>
    <scope>NUCLEOTIDE SEQUENCE [LARGE SCALE GENOMIC DNA]</scope>
    <source>
        <strain evidence="2 3">CCMP1851</strain>
    </source>
</reference>
<dbReference type="EMBL" id="JBBJCI010000030">
    <property type="protein sequence ID" value="KAK7254408.1"/>
    <property type="molecule type" value="Genomic_DNA"/>
</dbReference>
<organism evidence="2 3">
    <name type="scientific">Aureococcus anophagefferens</name>
    <name type="common">Harmful bloom alga</name>
    <dbReference type="NCBI Taxonomy" id="44056"/>
    <lineage>
        <taxon>Eukaryota</taxon>
        <taxon>Sar</taxon>
        <taxon>Stramenopiles</taxon>
        <taxon>Ochrophyta</taxon>
        <taxon>Pelagophyceae</taxon>
        <taxon>Pelagomonadales</taxon>
        <taxon>Pelagomonadaceae</taxon>
        <taxon>Aureococcus</taxon>
    </lineage>
</organism>